<feature type="transmembrane region" description="Helical" evidence="12">
    <location>
        <begin position="200"/>
        <end position="216"/>
    </location>
</feature>
<keyword evidence="17" id="KW-1185">Reference proteome</keyword>
<dbReference type="GO" id="GO:0015031">
    <property type="term" value="P:protein transport"/>
    <property type="evidence" value="ECO:0007669"/>
    <property type="project" value="UniProtKB-KW"/>
</dbReference>
<dbReference type="RefSeq" id="WP_245891348.1">
    <property type="nucleotide sequence ID" value="NZ_PVNE01000003.1"/>
</dbReference>
<dbReference type="NCBIfam" id="TIGR03592">
    <property type="entry name" value="yidC_oxa1_cterm"/>
    <property type="match status" value="1"/>
</dbReference>
<name>A0A2T0LIA4_9BACL</name>
<dbReference type="AlphaFoldDB" id="A0A2T0LIA4"/>
<evidence type="ECO:0000256" key="14">
    <source>
        <dbReference type="SAM" id="SignalP"/>
    </source>
</evidence>
<accession>A0A2T0LIA4</accession>
<evidence type="ECO:0000256" key="11">
    <source>
        <dbReference type="ARBA" id="ARBA00023288"/>
    </source>
</evidence>
<keyword evidence="5 12" id="KW-0732">Signal</keyword>
<dbReference type="PRINTS" id="PR01900">
    <property type="entry name" value="YIDCPROTEIN"/>
</dbReference>
<protein>
    <recommendedName>
        <fullName evidence="12">Membrane protein insertase YidC</fullName>
    </recommendedName>
    <alternativeName>
        <fullName evidence="12">Foldase YidC</fullName>
    </alternativeName>
    <alternativeName>
        <fullName evidence="12">Membrane integrase YidC</fullName>
    </alternativeName>
    <alternativeName>
        <fullName evidence="12">Membrane protein YidC</fullName>
    </alternativeName>
</protein>
<evidence type="ECO:0000256" key="9">
    <source>
        <dbReference type="ARBA" id="ARBA00023139"/>
    </source>
</evidence>
<dbReference type="Pfam" id="PF02096">
    <property type="entry name" value="60KD_IMP"/>
    <property type="match status" value="1"/>
</dbReference>
<keyword evidence="9" id="KW-0564">Palmitate</keyword>
<keyword evidence="6 12" id="KW-0653">Protein transport</keyword>
<evidence type="ECO:0000256" key="7">
    <source>
        <dbReference type="ARBA" id="ARBA00022989"/>
    </source>
</evidence>
<dbReference type="PROSITE" id="PS51257">
    <property type="entry name" value="PROKAR_LIPOPROTEIN"/>
    <property type="match status" value="1"/>
</dbReference>
<evidence type="ECO:0000256" key="5">
    <source>
        <dbReference type="ARBA" id="ARBA00022729"/>
    </source>
</evidence>
<reference evidence="16 17" key="1">
    <citation type="submission" date="2018-03" db="EMBL/GenBank/DDBJ databases">
        <title>Genomic Encyclopedia of Archaeal and Bacterial Type Strains, Phase II (KMG-II): from individual species to whole genera.</title>
        <authorList>
            <person name="Goeker M."/>
        </authorList>
    </citation>
    <scope>NUCLEOTIDE SEQUENCE [LARGE SCALE GENOMIC DNA]</scope>
    <source>
        <strain evidence="16 17">DSM 44946</strain>
    </source>
</reference>
<feature type="chain" id="PRO_5038707464" description="Membrane protein insertase YidC" evidence="14">
    <location>
        <begin position="24"/>
        <end position="249"/>
    </location>
</feature>
<keyword evidence="10 12" id="KW-0143">Chaperone</keyword>
<evidence type="ECO:0000259" key="15">
    <source>
        <dbReference type="Pfam" id="PF02096"/>
    </source>
</evidence>
<dbReference type="InterPro" id="IPR001708">
    <property type="entry name" value="YidC/ALB3/OXA1/COX18"/>
</dbReference>
<keyword evidence="3 12" id="KW-1003">Cell membrane</keyword>
<evidence type="ECO:0000256" key="3">
    <source>
        <dbReference type="ARBA" id="ARBA00022475"/>
    </source>
</evidence>
<comment type="similarity">
    <text evidence="12">Belongs to the OXA1/ALB3/YidC family. Type 2 subfamily.</text>
</comment>
<dbReference type="PANTHER" id="PTHR12428:SF65">
    <property type="entry name" value="CYTOCHROME C OXIDASE ASSEMBLY PROTEIN COX18, MITOCHONDRIAL"/>
    <property type="match status" value="1"/>
</dbReference>
<feature type="domain" description="Membrane insertase YidC/Oxa/ALB C-terminal" evidence="15">
    <location>
        <begin position="64"/>
        <end position="238"/>
    </location>
</feature>
<dbReference type="PRINTS" id="PR00701">
    <property type="entry name" value="60KDINNERMP"/>
</dbReference>
<evidence type="ECO:0000256" key="12">
    <source>
        <dbReference type="HAMAP-Rule" id="MF_01811"/>
    </source>
</evidence>
<sequence length="249" mass="28451">MQKRRSRKWIGLLLLVAALGALAGCAPDPSQFKPVDPNGGIWDRFFVYPLTVALDAFNELIGSYGLSILVVTVIIRLLLLPLTIKQMKSSKAMQALQPELKRLQEKYRNNQQKLQEETMKLFQKHNVNPMSGCLPLLIQLPVLIAFYQSIMRNQHIAESDFLWMQLGQPDPWIVLPVLAAVTTYLQSIATGMGDNPQTRVMLFVMPIMIFVLAYQFPAALSLYWVYSNLFSMVQYYFLSDKYRAKKQEG</sequence>
<evidence type="ECO:0000256" key="1">
    <source>
        <dbReference type="ARBA" id="ARBA00004651"/>
    </source>
</evidence>
<dbReference type="GO" id="GO:0005886">
    <property type="term" value="C:plasma membrane"/>
    <property type="evidence" value="ECO:0007669"/>
    <property type="project" value="UniProtKB-SubCell"/>
</dbReference>
<keyword evidence="2 12" id="KW-0813">Transport</keyword>
<evidence type="ECO:0000256" key="6">
    <source>
        <dbReference type="ARBA" id="ARBA00022927"/>
    </source>
</evidence>
<evidence type="ECO:0000256" key="2">
    <source>
        <dbReference type="ARBA" id="ARBA00022448"/>
    </source>
</evidence>
<evidence type="ECO:0000256" key="8">
    <source>
        <dbReference type="ARBA" id="ARBA00023136"/>
    </source>
</evidence>
<keyword evidence="4 12" id="KW-0812">Transmembrane</keyword>
<keyword evidence="7 12" id="KW-1133">Transmembrane helix</keyword>
<dbReference type="InterPro" id="IPR047196">
    <property type="entry name" value="YidC_ALB_C"/>
</dbReference>
<dbReference type="InterPro" id="IPR023060">
    <property type="entry name" value="YidC/YidC1/YidC2_Firmicutes"/>
</dbReference>
<feature type="transmembrane region" description="Helical" evidence="12">
    <location>
        <begin position="133"/>
        <end position="151"/>
    </location>
</feature>
<comment type="caution">
    <text evidence="16">The sequence shown here is derived from an EMBL/GenBank/DDBJ whole genome shotgun (WGS) entry which is preliminary data.</text>
</comment>
<feature type="transmembrane region" description="Helical" evidence="12">
    <location>
        <begin position="64"/>
        <end position="84"/>
    </location>
</feature>
<dbReference type="CDD" id="cd20070">
    <property type="entry name" value="5TM_YidC_Alb3"/>
    <property type="match status" value="1"/>
</dbReference>
<gene>
    <name evidence="12" type="primary">yidC</name>
    <name evidence="16" type="ORF">CLV97_103155</name>
</gene>
<keyword evidence="11 12" id="KW-0449">Lipoprotein</keyword>
<comment type="subcellular location">
    <subcellularLocation>
        <location evidence="1 12">Cell membrane</location>
        <topology evidence="1 12">Multi-pass membrane protein</topology>
    </subcellularLocation>
</comment>
<proteinExistence type="inferred from homology"/>
<evidence type="ECO:0000256" key="13">
    <source>
        <dbReference type="SAM" id="Coils"/>
    </source>
</evidence>
<organism evidence="16 17">
    <name type="scientific">Planifilum fimeticola</name>
    <dbReference type="NCBI Taxonomy" id="201975"/>
    <lineage>
        <taxon>Bacteria</taxon>
        <taxon>Bacillati</taxon>
        <taxon>Bacillota</taxon>
        <taxon>Bacilli</taxon>
        <taxon>Bacillales</taxon>
        <taxon>Thermoactinomycetaceae</taxon>
        <taxon>Planifilum</taxon>
    </lineage>
</organism>
<evidence type="ECO:0000313" key="17">
    <source>
        <dbReference type="Proteomes" id="UP000237797"/>
    </source>
</evidence>
<dbReference type="GO" id="GO:0051205">
    <property type="term" value="P:protein insertion into membrane"/>
    <property type="evidence" value="ECO:0007669"/>
    <property type="project" value="TreeGrafter"/>
</dbReference>
<feature type="transmembrane region" description="Helical" evidence="12">
    <location>
        <begin position="171"/>
        <end position="188"/>
    </location>
</feature>
<dbReference type="GO" id="GO:0032977">
    <property type="term" value="F:membrane insertase activity"/>
    <property type="evidence" value="ECO:0007669"/>
    <property type="project" value="InterPro"/>
</dbReference>
<dbReference type="PANTHER" id="PTHR12428">
    <property type="entry name" value="OXA1"/>
    <property type="match status" value="1"/>
</dbReference>
<evidence type="ECO:0000313" key="16">
    <source>
        <dbReference type="EMBL" id="PRX42140.1"/>
    </source>
</evidence>
<keyword evidence="8 12" id="KW-0472">Membrane</keyword>
<dbReference type="EMBL" id="PVNE01000003">
    <property type="protein sequence ID" value="PRX42140.1"/>
    <property type="molecule type" value="Genomic_DNA"/>
</dbReference>
<dbReference type="HAMAP" id="MF_01811">
    <property type="entry name" value="YidC_type2"/>
    <property type="match status" value="1"/>
</dbReference>
<feature type="coiled-coil region" evidence="13">
    <location>
        <begin position="93"/>
        <end position="120"/>
    </location>
</feature>
<feature type="signal peptide" evidence="14">
    <location>
        <begin position="1"/>
        <end position="23"/>
    </location>
</feature>
<evidence type="ECO:0000256" key="10">
    <source>
        <dbReference type="ARBA" id="ARBA00023186"/>
    </source>
</evidence>
<comment type="function">
    <text evidence="12">Required for the insertion and/or proper folding and/or complex formation of integral membrane proteins into the membrane. Involved in integration of membrane proteins that insert both dependently and independently of the Sec translocase complex, as well as at least some lipoproteins.</text>
</comment>
<dbReference type="InterPro" id="IPR028055">
    <property type="entry name" value="YidC/Oxa/ALB_C"/>
</dbReference>
<evidence type="ECO:0000256" key="4">
    <source>
        <dbReference type="ARBA" id="ARBA00022692"/>
    </source>
</evidence>
<keyword evidence="13" id="KW-0175">Coiled coil</keyword>
<dbReference type="Proteomes" id="UP000237797">
    <property type="component" value="Unassembled WGS sequence"/>
</dbReference>